<reference evidence="6 7" key="1">
    <citation type="submission" date="2016-06" db="EMBL/GenBank/DDBJ databases">
        <authorList>
            <person name="Kjaerup R.B."/>
            <person name="Dalgaard T.S."/>
            <person name="Juul-Madsen H.R."/>
        </authorList>
    </citation>
    <scope>NUCLEOTIDE SEQUENCE [LARGE SCALE GENOMIC DNA]</scope>
    <source>
        <strain evidence="6 7">1S159</strain>
    </source>
</reference>
<evidence type="ECO:0000313" key="6">
    <source>
        <dbReference type="EMBL" id="OCH22908.1"/>
    </source>
</evidence>
<dbReference type="Gene3D" id="2.30.110.10">
    <property type="entry name" value="Electron Transport, Fmn-binding Protein, Chain A"/>
    <property type="match status" value="1"/>
</dbReference>
<comment type="cofactor">
    <cofactor evidence="1">
        <name>FMN</name>
        <dbReference type="ChEBI" id="CHEBI:58210"/>
    </cofactor>
</comment>
<dbReference type="OrthoDB" id="9794638at2"/>
<dbReference type="STRING" id="688.A6E04_03105"/>
<evidence type="ECO:0000256" key="4">
    <source>
        <dbReference type="ARBA" id="ARBA00038054"/>
    </source>
</evidence>
<dbReference type="SMART" id="SM00903">
    <property type="entry name" value="Flavin_Reduct"/>
    <property type="match status" value="1"/>
</dbReference>
<keyword evidence="3" id="KW-0288">FMN</keyword>
<comment type="caution">
    <text evidence="6">The sequence shown here is derived from an EMBL/GenBank/DDBJ whole genome shotgun (WGS) entry which is preliminary data.</text>
</comment>
<dbReference type="GO" id="GO:0010181">
    <property type="term" value="F:FMN binding"/>
    <property type="evidence" value="ECO:0007669"/>
    <property type="project" value="InterPro"/>
</dbReference>
<dbReference type="PANTHER" id="PTHR33798">
    <property type="entry name" value="FLAVOPROTEIN OXYGENASE"/>
    <property type="match status" value="1"/>
</dbReference>
<dbReference type="InterPro" id="IPR002563">
    <property type="entry name" value="Flavin_Rdtase-like_dom"/>
</dbReference>
<feature type="domain" description="Flavin reductase like" evidence="5">
    <location>
        <begin position="19"/>
        <end position="170"/>
    </location>
</feature>
<sequence>MRFETAKLTPQENYKLLIGGILPRPIAWVSSISSSGEVNLAPFSFFTVASANPPILCFNPMYNQDAQAKDTLRNIREQGEFVINTVSATHLEVMNKTCHGLAHDVDEFEYAGIKKAQSDFVIPPRVANAIVSFECRLNQIVDLGDDVLSGHLILGDVIAVHVADEAVYDGKIDSDKLDAIARMSGADYSLTRERVQLSRS</sequence>
<organism evidence="6 7">
    <name type="scientific">Aliivibrio logei</name>
    <name type="common">Vibrio logei</name>
    <dbReference type="NCBI Taxonomy" id="688"/>
    <lineage>
        <taxon>Bacteria</taxon>
        <taxon>Pseudomonadati</taxon>
        <taxon>Pseudomonadota</taxon>
        <taxon>Gammaproteobacteria</taxon>
        <taxon>Vibrionales</taxon>
        <taxon>Vibrionaceae</taxon>
        <taxon>Aliivibrio</taxon>
    </lineage>
</organism>
<evidence type="ECO:0000256" key="1">
    <source>
        <dbReference type="ARBA" id="ARBA00001917"/>
    </source>
</evidence>
<proteinExistence type="inferred from homology"/>
<dbReference type="AlphaFoldDB" id="A0A1B9P354"/>
<evidence type="ECO:0000259" key="5">
    <source>
        <dbReference type="SMART" id="SM00903"/>
    </source>
</evidence>
<gene>
    <name evidence="6" type="ORF">A6E04_03105</name>
</gene>
<accession>A0A1B9P354</accession>
<evidence type="ECO:0000256" key="3">
    <source>
        <dbReference type="ARBA" id="ARBA00022643"/>
    </source>
</evidence>
<dbReference type="EMBL" id="MAJU01000004">
    <property type="protein sequence ID" value="OCH22908.1"/>
    <property type="molecule type" value="Genomic_DNA"/>
</dbReference>
<protein>
    <recommendedName>
        <fullName evidence="5">Flavin reductase like domain-containing protein</fullName>
    </recommendedName>
</protein>
<dbReference type="PANTHER" id="PTHR33798:SF5">
    <property type="entry name" value="FLAVIN REDUCTASE LIKE DOMAIN-CONTAINING PROTEIN"/>
    <property type="match status" value="1"/>
</dbReference>
<dbReference type="RefSeq" id="WP_017021417.1">
    <property type="nucleotide sequence ID" value="NZ_CAWMPN010000004.1"/>
</dbReference>
<comment type="similarity">
    <text evidence="4">Belongs to the flavoredoxin family.</text>
</comment>
<keyword evidence="2" id="KW-0285">Flavoprotein</keyword>
<evidence type="ECO:0000313" key="7">
    <source>
        <dbReference type="Proteomes" id="UP000093523"/>
    </source>
</evidence>
<dbReference type="SUPFAM" id="SSF50475">
    <property type="entry name" value="FMN-binding split barrel"/>
    <property type="match status" value="1"/>
</dbReference>
<dbReference type="Proteomes" id="UP000093523">
    <property type="component" value="Unassembled WGS sequence"/>
</dbReference>
<name>A0A1B9P354_ALILO</name>
<dbReference type="GO" id="GO:0016646">
    <property type="term" value="F:oxidoreductase activity, acting on the CH-NH group of donors, NAD or NADP as acceptor"/>
    <property type="evidence" value="ECO:0007669"/>
    <property type="project" value="UniProtKB-ARBA"/>
</dbReference>
<dbReference type="Pfam" id="PF01613">
    <property type="entry name" value="Flavin_Reduct"/>
    <property type="match status" value="1"/>
</dbReference>
<evidence type="ECO:0000256" key="2">
    <source>
        <dbReference type="ARBA" id="ARBA00022630"/>
    </source>
</evidence>
<dbReference type="InterPro" id="IPR012349">
    <property type="entry name" value="Split_barrel_FMN-bd"/>
</dbReference>